<accession>A0ACC2TBS1</accession>
<evidence type="ECO:0000313" key="1">
    <source>
        <dbReference type="EMBL" id="KAJ9071901.1"/>
    </source>
</evidence>
<dbReference type="EMBL" id="QTSX02003088">
    <property type="protein sequence ID" value="KAJ9071901.1"/>
    <property type="molecule type" value="Genomic_DNA"/>
</dbReference>
<evidence type="ECO:0000313" key="2">
    <source>
        <dbReference type="Proteomes" id="UP001165960"/>
    </source>
</evidence>
<keyword evidence="2" id="KW-1185">Reference proteome</keyword>
<name>A0ACC2TBS1_9FUNG</name>
<organism evidence="1 2">
    <name type="scientific">Entomophthora muscae</name>
    <dbReference type="NCBI Taxonomy" id="34485"/>
    <lineage>
        <taxon>Eukaryota</taxon>
        <taxon>Fungi</taxon>
        <taxon>Fungi incertae sedis</taxon>
        <taxon>Zoopagomycota</taxon>
        <taxon>Entomophthoromycotina</taxon>
        <taxon>Entomophthoromycetes</taxon>
        <taxon>Entomophthorales</taxon>
        <taxon>Entomophthoraceae</taxon>
        <taxon>Entomophthora</taxon>
    </lineage>
</organism>
<protein>
    <submittedName>
        <fullName evidence="1">Uncharacterized protein</fullName>
    </submittedName>
</protein>
<sequence>MDCHLNASENSNDSRNSPESPNALIAGSLNKVKHPDSLAFEVNQVSEAQYLAEESQVECVENIFEPKESLTEVEPTKPPVIHEEYCEKKQYLVHEDKGTSLAAPIELISLDLLEPSTVDHNVRGEDSAKDDDDVLHEVEIVGLHTFQRPPLSS</sequence>
<comment type="caution">
    <text evidence="1">The sequence shown here is derived from an EMBL/GenBank/DDBJ whole genome shotgun (WGS) entry which is preliminary data.</text>
</comment>
<dbReference type="Proteomes" id="UP001165960">
    <property type="component" value="Unassembled WGS sequence"/>
</dbReference>
<proteinExistence type="predicted"/>
<reference evidence="1" key="1">
    <citation type="submission" date="2022-04" db="EMBL/GenBank/DDBJ databases">
        <title>Genome of the entomopathogenic fungus Entomophthora muscae.</title>
        <authorList>
            <person name="Elya C."/>
            <person name="Lovett B.R."/>
            <person name="Lee E."/>
            <person name="Macias A.M."/>
            <person name="Hajek A.E."/>
            <person name="De Bivort B.L."/>
            <person name="Kasson M.T."/>
            <person name="De Fine Licht H.H."/>
            <person name="Stajich J.E."/>
        </authorList>
    </citation>
    <scope>NUCLEOTIDE SEQUENCE</scope>
    <source>
        <strain evidence="1">Berkeley</strain>
    </source>
</reference>
<gene>
    <name evidence="1" type="ORF">DSO57_1032707</name>
</gene>